<dbReference type="Proteomes" id="UP000660554">
    <property type="component" value="Unassembled WGS sequence"/>
</dbReference>
<gene>
    <name evidence="1" type="ORF">Scinn_32930</name>
</gene>
<name>A0ABQ3NM26_STRVG</name>
<comment type="caution">
    <text evidence="1">The sequence shown here is derived from an EMBL/GenBank/DDBJ whole genome shotgun (WGS) entry which is preliminary data.</text>
</comment>
<proteinExistence type="predicted"/>
<dbReference type="EMBL" id="BNDV01000008">
    <property type="protein sequence ID" value="GHI13830.1"/>
    <property type="molecule type" value="Genomic_DNA"/>
</dbReference>
<keyword evidence="2" id="KW-1185">Reference proteome</keyword>
<evidence type="ECO:0000313" key="2">
    <source>
        <dbReference type="Proteomes" id="UP000660554"/>
    </source>
</evidence>
<organism evidence="1 2">
    <name type="scientific">Streptomyces virginiae</name>
    <name type="common">Streptomyces cinnamonensis</name>
    <dbReference type="NCBI Taxonomy" id="1961"/>
    <lineage>
        <taxon>Bacteria</taxon>
        <taxon>Bacillati</taxon>
        <taxon>Actinomycetota</taxon>
        <taxon>Actinomycetes</taxon>
        <taxon>Kitasatosporales</taxon>
        <taxon>Streptomycetaceae</taxon>
        <taxon>Streptomyces</taxon>
    </lineage>
</organism>
<reference evidence="2" key="1">
    <citation type="submission" date="2020-09" db="EMBL/GenBank/DDBJ databases">
        <title>Whole genome shotgun sequence of Streptomyces cinnamonensis NBRC 15873.</title>
        <authorList>
            <person name="Komaki H."/>
            <person name="Tamura T."/>
        </authorList>
    </citation>
    <scope>NUCLEOTIDE SEQUENCE [LARGE SCALE GENOMIC DNA]</scope>
    <source>
        <strain evidence="2">NBRC 15873</strain>
    </source>
</reference>
<accession>A0ABQ3NM26</accession>
<evidence type="ECO:0000313" key="1">
    <source>
        <dbReference type="EMBL" id="GHI13830.1"/>
    </source>
</evidence>
<protein>
    <submittedName>
        <fullName evidence="1">Uncharacterized protein</fullName>
    </submittedName>
</protein>
<sequence>MGAMRRGNTKRRPATGIPTRVPVLAVAGGRVTSITGVGCGRPDPSVVDAARAGDVAQAGDVAA</sequence>